<dbReference type="GO" id="GO:0017004">
    <property type="term" value="P:cytochrome complex assembly"/>
    <property type="evidence" value="ECO:0007669"/>
    <property type="project" value="UniProtKB-KW"/>
</dbReference>
<feature type="domain" description="Cytochrome c-type biogenesis protein H TPR" evidence="7">
    <location>
        <begin position="123"/>
        <end position="275"/>
    </location>
</feature>
<feature type="transmembrane region" description="Helical" evidence="6">
    <location>
        <begin position="93"/>
        <end position="113"/>
    </location>
</feature>
<evidence type="ECO:0000256" key="6">
    <source>
        <dbReference type="SAM" id="Phobius"/>
    </source>
</evidence>
<dbReference type="NCBIfam" id="TIGR03142">
    <property type="entry name" value="cytochro_ccmI"/>
    <property type="match status" value="1"/>
</dbReference>
<keyword evidence="4 5" id="KW-0802">TPR repeat</keyword>
<accession>A0A380U144</accession>
<proteinExistence type="predicted"/>
<dbReference type="PROSITE" id="PS50005">
    <property type="entry name" value="TPR"/>
    <property type="match status" value="1"/>
</dbReference>
<keyword evidence="9" id="KW-1185">Reference proteome</keyword>
<dbReference type="Proteomes" id="UP000254253">
    <property type="component" value="Unassembled WGS sequence"/>
</dbReference>
<evidence type="ECO:0000313" key="9">
    <source>
        <dbReference type="Proteomes" id="UP000254253"/>
    </source>
</evidence>
<dbReference type="InterPro" id="IPR056413">
    <property type="entry name" value="TPR_CcmH_CycH"/>
</dbReference>
<dbReference type="EMBL" id="UFRN01000002">
    <property type="protein sequence ID" value="SUT94741.1"/>
    <property type="molecule type" value="Genomic_DNA"/>
</dbReference>
<dbReference type="GO" id="GO:0030313">
    <property type="term" value="C:cell envelope"/>
    <property type="evidence" value="ECO:0007669"/>
    <property type="project" value="UniProtKB-SubCell"/>
</dbReference>
<dbReference type="PANTHER" id="PTHR47870:SF1">
    <property type="entry name" value="CYTOCHROME C-TYPE BIOGENESIS PROTEIN CCMH"/>
    <property type="match status" value="1"/>
</dbReference>
<evidence type="ECO:0000256" key="4">
    <source>
        <dbReference type="ARBA" id="ARBA00022803"/>
    </source>
</evidence>
<keyword evidence="3" id="KW-0201">Cytochrome c-type biogenesis</keyword>
<evidence type="ECO:0000256" key="2">
    <source>
        <dbReference type="ARBA" id="ARBA00022737"/>
    </source>
</evidence>
<dbReference type="PANTHER" id="PTHR47870">
    <property type="entry name" value="CYTOCHROME C-TYPE BIOGENESIS PROTEIN CCMH"/>
    <property type="match status" value="1"/>
</dbReference>
<dbReference type="AlphaFoldDB" id="A0A380U144"/>
<sequence>MNFWIIIALITIVICFIAFYPLLKKTAKSDSTKRDSLNKAFYLDRLKEVEREANEGVIDDPEKTKLELQQSLLDDIPEQAQTQQAQQTKSGKVLFVGLLLAVGAIGTAAYVSVGSWQAGNMIDMTHKKLEYFYERIKDEETNPLSEQELNQFAMALRVELQNKPNDAKGWFMLGQIGMAKDDGQLALESYEKASKLDPKNLQYKGSYAQVLMFSQDQADKDRGKAVLKEILREDHTNLDALSLLAFSSFEEQDYKMAAMTWGMMLKLIPEGEPRRATVEKSINMAMSMLQEQESKQPAKAEEKK</sequence>
<keyword evidence="6" id="KW-0472">Membrane</keyword>
<dbReference type="SUPFAM" id="SSF48452">
    <property type="entry name" value="TPR-like"/>
    <property type="match status" value="1"/>
</dbReference>
<name>A0A380U144_ACTLI</name>
<evidence type="ECO:0000259" key="7">
    <source>
        <dbReference type="Pfam" id="PF23914"/>
    </source>
</evidence>
<dbReference type="InterPro" id="IPR051263">
    <property type="entry name" value="C-type_cytochrome_biogenesis"/>
</dbReference>
<dbReference type="InterPro" id="IPR019734">
    <property type="entry name" value="TPR_rpt"/>
</dbReference>
<gene>
    <name evidence="8" type="primary">ccmH_2</name>
    <name evidence="8" type="ORF">NCTC4191_01675</name>
</gene>
<dbReference type="RefSeq" id="WP_115590802.1">
    <property type="nucleotide sequence ID" value="NZ_UFRN01000002.1"/>
</dbReference>
<evidence type="ECO:0000256" key="5">
    <source>
        <dbReference type="PROSITE-ProRule" id="PRU00339"/>
    </source>
</evidence>
<dbReference type="Pfam" id="PF23914">
    <property type="entry name" value="TPR_CcmH_CycH"/>
    <property type="match status" value="1"/>
</dbReference>
<feature type="transmembrane region" description="Helical" evidence="6">
    <location>
        <begin position="6"/>
        <end position="23"/>
    </location>
</feature>
<keyword evidence="6" id="KW-0812">Transmembrane</keyword>
<keyword evidence="2" id="KW-0677">Repeat</keyword>
<reference evidence="8 9" key="1">
    <citation type="submission" date="2018-06" db="EMBL/GenBank/DDBJ databases">
        <authorList>
            <consortium name="Pathogen Informatics"/>
            <person name="Doyle S."/>
        </authorList>
    </citation>
    <scope>NUCLEOTIDE SEQUENCE [LARGE SCALE GENOMIC DNA]</scope>
    <source>
        <strain evidence="8 9">NCTC4191</strain>
    </source>
</reference>
<keyword evidence="6" id="KW-1133">Transmembrane helix</keyword>
<dbReference type="Gene3D" id="1.25.40.10">
    <property type="entry name" value="Tetratricopeptide repeat domain"/>
    <property type="match status" value="1"/>
</dbReference>
<evidence type="ECO:0000313" key="8">
    <source>
        <dbReference type="EMBL" id="SUT94741.1"/>
    </source>
</evidence>
<protein>
    <submittedName>
        <fullName evidence="8">Cytochrome C-type biogenesis protein</fullName>
    </submittedName>
</protein>
<feature type="repeat" description="TPR" evidence="5">
    <location>
        <begin position="167"/>
        <end position="200"/>
    </location>
</feature>
<dbReference type="GO" id="GO:0005886">
    <property type="term" value="C:plasma membrane"/>
    <property type="evidence" value="ECO:0007669"/>
    <property type="project" value="TreeGrafter"/>
</dbReference>
<dbReference type="InterPro" id="IPR017560">
    <property type="entry name" value="Cyt_c_biogenesis_CcmI"/>
</dbReference>
<evidence type="ECO:0000256" key="1">
    <source>
        <dbReference type="ARBA" id="ARBA00004196"/>
    </source>
</evidence>
<evidence type="ECO:0000256" key="3">
    <source>
        <dbReference type="ARBA" id="ARBA00022748"/>
    </source>
</evidence>
<dbReference type="InterPro" id="IPR011990">
    <property type="entry name" value="TPR-like_helical_dom_sf"/>
</dbReference>
<organism evidence="8 9">
    <name type="scientific">Actinobacillus lignieresii</name>
    <dbReference type="NCBI Taxonomy" id="720"/>
    <lineage>
        <taxon>Bacteria</taxon>
        <taxon>Pseudomonadati</taxon>
        <taxon>Pseudomonadota</taxon>
        <taxon>Gammaproteobacteria</taxon>
        <taxon>Pasteurellales</taxon>
        <taxon>Pasteurellaceae</taxon>
        <taxon>Actinobacillus</taxon>
    </lineage>
</organism>
<comment type="subcellular location">
    <subcellularLocation>
        <location evidence="1">Cell envelope</location>
    </subcellularLocation>
</comment>